<keyword evidence="3" id="KW-1185">Reference proteome</keyword>
<evidence type="ECO:0000313" key="2">
    <source>
        <dbReference type="EMBL" id="TGK00678.1"/>
    </source>
</evidence>
<evidence type="ECO:0000313" key="3">
    <source>
        <dbReference type="Proteomes" id="UP000297453"/>
    </source>
</evidence>
<dbReference type="OrthoDB" id="336331at2"/>
<dbReference type="Proteomes" id="UP000297453">
    <property type="component" value="Unassembled WGS sequence"/>
</dbReference>
<dbReference type="AlphaFoldDB" id="A0A4R9FPR9"/>
<reference evidence="2" key="1">
    <citation type="journal article" date="2019" name="PLoS Negl. Trop. Dis.">
        <title>Revisiting the worldwide diversity of Leptospira species in the environment.</title>
        <authorList>
            <person name="Vincent A.T."/>
            <person name="Schiettekatte O."/>
            <person name="Bourhy P."/>
            <person name="Veyrier F.J."/>
            <person name="Picardeau M."/>
        </authorList>
    </citation>
    <scope>NUCLEOTIDE SEQUENCE [LARGE SCALE GENOMIC DNA]</scope>
    <source>
        <strain evidence="2">SSS9</strain>
    </source>
</reference>
<gene>
    <name evidence="2" type="ORF">EHO59_12080</name>
</gene>
<comment type="caution">
    <text evidence="2">The sequence shown here is derived from an EMBL/GenBank/DDBJ whole genome shotgun (WGS) entry which is preliminary data.</text>
</comment>
<name>A0A4R9FPR9_9LEPT</name>
<protein>
    <recommendedName>
        <fullName evidence="4">SH3 domain-containing protein</fullName>
    </recommendedName>
</protein>
<evidence type="ECO:0008006" key="4">
    <source>
        <dbReference type="Google" id="ProtNLM"/>
    </source>
</evidence>
<feature type="signal peptide" evidence="1">
    <location>
        <begin position="1"/>
        <end position="20"/>
    </location>
</feature>
<dbReference type="RefSeq" id="WP_135588333.1">
    <property type="nucleotide sequence ID" value="NZ_RQEP01000018.1"/>
</dbReference>
<proteinExistence type="predicted"/>
<evidence type="ECO:0000256" key="1">
    <source>
        <dbReference type="SAM" id="SignalP"/>
    </source>
</evidence>
<sequence>MKAKSLVIFSFVFLSQCAYFFGDTSGREAKTPKQLYAECMATFQDDAKCKEFVLKSIPDADVTILGQNAVAGPVDPSSLKIRADLIKSLLYQNKIFVKELIGEPDEKRTINNWAPGMEEWVYTRPISKYAEGSRPDRELRLHFQKGTVVRVLHTPPSAAR</sequence>
<dbReference type="EMBL" id="RQEP01000018">
    <property type="protein sequence ID" value="TGK00678.1"/>
    <property type="molecule type" value="Genomic_DNA"/>
</dbReference>
<organism evidence="2 3">
    <name type="scientific">Leptospira semungkisensis</name>
    <dbReference type="NCBI Taxonomy" id="2484985"/>
    <lineage>
        <taxon>Bacteria</taxon>
        <taxon>Pseudomonadati</taxon>
        <taxon>Spirochaetota</taxon>
        <taxon>Spirochaetia</taxon>
        <taxon>Leptospirales</taxon>
        <taxon>Leptospiraceae</taxon>
        <taxon>Leptospira</taxon>
    </lineage>
</organism>
<accession>A0A4R9FPR9</accession>
<feature type="chain" id="PRO_5020659734" description="SH3 domain-containing protein" evidence="1">
    <location>
        <begin position="21"/>
        <end position="160"/>
    </location>
</feature>
<keyword evidence="1" id="KW-0732">Signal</keyword>